<feature type="signal peptide" evidence="1">
    <location>
        <begin position="1"/>
        <end position="30"/>
    </location>
</feature>
<keyword evidence="3" id="KW-1185">Reference proteome</keyword>
<dbReference type="Proteomes" id="UP000238274">
    <property type="component" value="Unassembled WGS sequence"/>
</dbReference>
<dbReference type="AlphaFoldDB" id="A0A2S4U9H4"/>
<organism evidence="2 3">
    <name type="scientific">Puccinia striiformis</name>
    <dbReference type="NCBI Taxonomy" id="27350"/>
    <lineage>
        <taxon>Eukaryota</taxon>
        <taxon>Fungi</taxon>
        <taxon>Dikarya</taxon>
        <taxon>Basidiomycota</taxon>
        <taxon>Pucciniomycotina</taxon>
        <taxon>Pucciniomycetes</taxon>
        <taxon>Pucciniales</taxon>
        <taxon>Pucciniaceae</taxon>
        <taxon>Puccinia</taxon>
    </lineage>
</organism>
<proteinExistence type="predicted"/>
<evidence type="ECO:0000313" key="2">
    <source>
        <dbReference type="EMBL" id="POV93920.1"/>
    </source>
</evidence>
<gene>
    <name evidence="2" type="ORF">PSHT_16538</name>
</gene>
<evidence type="ECO:0000256" key="1">
    <source>
        <dbReference type="SAM" id="SignalP"/>
    </source>
</evidence>
<evidence type="ECO:0000313" key="3">
    <source>
        <dbReference type="Proteomes" id="UP000238274"/>
    </source>
</evidence>
<dbReference type="VEuPathDB" id="FungiDB:PSHT_16538"/>
<dbReference type="EMBL" id="PKSM01000551">
    <property type="protein sequence ID" value="POV93920.1"/>
    <property type="molecule type" value="Genomic_DNA"/>
</dbReference>
<name>A0A2S4U9H4_9BASI</name>
<dbReference type="PANTHER" id="PTHR38849">
    <property type="entry name" value="SMALL SECRETED PROTEIN"/>
    <property type="match status" value="1"/>
</dbReference>
<reference evidence="2 3" key="1">
    <citation type="submission" date="2017-12" db="EMBL/GenBank/DDBJ databases">
        <title>Gene loss provides genomic basis for host adaptation in cereal stripe rust fungi.</title>
        <authorList>
            <person name="Xia C."/>
        </authorList>
    </citation>
    <scope>NUCLEOTIDE SEQUENCE [LARGE SCALE GENOMIC DNA]</scope>
    <source>
        <strain evidence="2 3">93TX-2</strain>
    </source>
</reference>
<reference evidence="3" key="3">
    <citation type="journal article" date="2018" name="Mol. Plant Microbe Interact.">
        <title>Genome sequence resources for the wheat stripe rust pathogen (Puccinia striiformis f. sp. tritici) and the barley stripe rust pathogen (Puccinia striiformis f. sp. hordei).</title>
        <authorList>
            <person name="Xia C."/>
            <person name="Wang M."/>
            <person name="Yin C."/>
            <person name="Cornejo O.E."/>
            <person name="Hulbert S.H."/>
            <person name="Chen X."/>
        </authorList>
    </citation>
    <scope>NUCLEOTIDE SEQUENCE [LARGE SCALE GENOMIC DNA]</scope>
    <source>
        <strain evidence="3">93TX-2</strain>
    </source>
</reference>
<keyword evidence="1" id="KW-0732">Signal</keyword>
<protein>
    <submittedName>
        <fullName evidence="2">Uncharacterized protein</fullName>
    </submittedName>
</protein>
<dbReference type="PANTHER" id="PTHR38849:SF1">
    <property type="entry name" value="SMALL SECRETED PROTEIN"/>
    <property type="match status" value="1"/>
</dbReference>
<feature type="non-terminal residue" evidence="2">
    <location>
        <position position="1"/>
    </location>
</feature>
<dbReference type="OrthoDB" id="2151417at2759"/>
<reference evidence="3" key="2">
    <citation type="journal article" date="2018" name="BMC Genomics">
        <title>Genomic insights into host adaptation between the wheat stripe rust pathogen (Puccinia striiformis f. sp. tritici) and the barley stripe rust pathogen (Puccinia striiformis f. sp. hordei).</title>
        <authorList>
            <person name="Xia C."/>
            <person name="Wang M."/>
            <person name="Yin C."/>
            <person name="Cornejo O.E."/>
            <person name="Hulbert S.H."/>
            <person name="Chen X."/>
        </authorList>
    </citation>
    <scope>NUCLEOTIDE SEQUENCE [LARGE SCALE GENOMIC DNA]</scope>
    <source>
        <strain evidence="3">93TX-2</strain>
    </source>
</reference>
<sequence length="207" mass="23002">IMQLSSSLFVSIVWSSQLVCSRSITQTASGDVIIHTFAKGGLPFRIIQTSSIAITAPFEIQLFLHFTPVRLTTACISNGVAGRCAQKAASVFLKPYELNQEKLIQTNPLKVQITKADLDTCKTMNRAAVDAEDKFVSQSITLEANQVLERTREWEAAVLCLQMELKLKPSSDSSRTIKLNDEIKKLQKNIQLDQAAKGQRQRSFLSN</sequence>
<feature type="chain" id="PRO_5015622515" evidence="1">
    <location>
        <begin position="31"/>
        <end position="207"/>
    </location>
</feature>
<accession>A0A2S4U9H4</accession>
<dbReference type="VEuPathDB" id="FungiDB:PSTT_06792"/>
<comment type="caution">
    <text evidence="2">The sequence shown here is derived from an EMBL/GenBank/DDBJ whole genome shotgun (WGS) entry which is preliminary data.</text>
</comment>